<dbReference type="RefSeq" id="XP_020073776.1">
    <property type="nucleotide sequence ID" value="XM_020222423.1"/>
</dbReference>
<dbReference type="InterPro" id="IPR044106">
    <property type="entry name" value="PX_Snx41/Atg20"/>
</dbReference>
<evidence type="ECO:0000256" key="7">
    <source>
        <dbReference type="ARBA" id="ARBA00023136"/>
    </source>
</evidence>
<evidence type="ECO:0000256" key="3">
    <source>
        <dbReference type="ARBA" id="ARBA00022448"/>
    </source>
</evidence>
<evidence type="ECO:0000256" key="4">
    <source>
        <dbReference type="ARBA" id="ARBA00022753"/>
    </source>
</evidence>
<dbReference type="PROSITE" id="PS50195">
    <property type="entry name" value="PX"/>
    <property type="match status" value="1"/>
</dbReference>
<dbReference type="GO" id="GO:0015031">
    <property type="term" value="P:protein transport"/>
    <property type="evidence" value="ECO:0007669"/>
    <property type="project" value="UniProtKB-KW"/>
</dbReference>
<evidence type="ECO:0000256" key="8">
    <source>
        <dbReference type="SAM" id="MobiDB-lite"/>
    </source>
</evidence>
<evidence type="ECO:0000256" key="5">
    <source>
        <dbReference type="ARBA" id="ARBA00022927"/>
    </source>
</evidence>
<dbReference type="Gene3D" id="3.30.1520.10">
    <property type="entry name" value="Phox-like domain"/>
    <property type="match status" value="1"/>
</dbReference>
<keyword evidence="11" id="KW-1185">Reference proteome</keyword>
<dbReference type="CDD" id="cd06867">
    <property type="entry name" value="PX_SNX41_42"/>
    <property type="match status" value="1"/>
</dbReference>
<dbReference type="OrthoDB" id="289314at2759"/>
<evidence type="ECO:0000256" key="2">
    <source>
        <dbReference type="ARBA" id="ARBA00010883"/>
    </source>
</evidence>
<evidence type="ECO:0000313" key="11">
    <source>
        <dbReference type="Proteomes" id="UP000095085"/>
    </source>
</evidence>
<dbReference type="Pfam" id="PF00787">
    <property type="entry name" value="PX"/>
    <property type="match status" value="1"/>
</dbReference>
<name>A0A1E4RBS6_9ASCO</name>
<evidence type="ECO:0000256" key="1">
    <source>
        <dbReference type="ARBA" id="ARBA00004481"/>
    </source>
</evidence>
<dbReference type="PANTHER" id="PTHR46979:SF2">
    <property type="entry name" value="SORTING NEXIN-41"/>
    <property type="match status" value="1"/>
</dbReference>
<dbReference type="InterPro" id="IPR051079">
    <property type="entry name" value="Sorting_Nexin_Autophagy"/>
</dbReference>
<dbReference type="AlphaFoldDB" id="A0A1E4RBS6"/>
<comment type="similarity">
    <text evidence="2">Belongs to the sorting nexin family.</text>
</comment>
<evidence type="ECO:0000259" key="9">
    <source>
        <dbReference type="PROSITE" id="PS50195"/>
    </source>
</evidence>
<feature type="region of interest" description="Disordered" evidence="8">
    <location>
        <begin position="524"/>
        <end position="555"/>
    </location>
</feature>
<keyword evidence="3" id="KW-0813">Transport</keyword>
<dbReference type="Proteomes" id="UP000095085">
    <property type="component" value="Unassembled WGS sequence"/>
</dbReference>
<dbReference type="STRING" id="984485.A0A1E4RBS6"/>
<dbReference type="GO" id="GO:0010008">
    <property type="term" value="C:endosome membrane"/>
    <property type="evidence" value="ECO:0007669"/>
    <property type="project" value="UniProtKB-SubCell"/>
</dbReference>
<dbReference type="EMBL" id="KV454547">
    <property type="protein sequence ID" value="ODV64709.1"/>
    <property type="molecule type" value="Genomic_DNA"/>
</dbReference>
<feature type="domain" description="PX" evidence="9">
    <location>
        <begin position="79"/>
        <end position="202"/>
    </location>
</feature>
<dbReference type="GO" id="GO:0042147">
    <property type="term" value="P:retrograde transport, endosome to Golgi"/>
    <property type="evidence" value="ECO:0007669"/>
    <property type="project" value="InterPro"/>
</dbReference>
<keyword evidence="4" id="KW-0967">Endosome</keyword>
<proteinExistence type="inferred from homology"/>
<sequence length="643" mass="74508">MNSDIFEDIEQDNNPSFYGNQSFLSDGKNKSNGNAKDNSFNNSIINDEYDDQISSKNYRNMDLVNNSLGLSNKIRNFLHDDNLSIDVISSERLMNSSIIVYSIEISIDSSNSIIVKRRYSEFKSFRDNLLKLFPTLIIPPIPEKHTIFNYLINSINNSKESTIIETRKRNFKVFLIDLIFNSNPILKDCPLLHKFLDPNYELCWNNAINEPPLSLLPNNLLLANPVNPTDQNGLYSLLPIVNGFEFNSQIDNLHSLKKINDDLHKLNDQINLFKIKEEDDNLKILNNSSISNTNNEFISFKDIPIELISYEIIFHQNIKILNELNKLNNKSIKNYKSVINNLIELGGNLNNFSLQIHELSDLNNHSNFNNQLSSLIEKFGSTIDLNFLNFESFVISNLIPNWQEPINQLIQYYSTALQLIKFYKFKLIQFKLLFKLKFNKIQDLMTFNNNYQNHIKLNDLKNLNINSPSINDAIKRIELKQKKLSTNSRSLNSKKSWYGLFGGNKSSFILPDDDTFQQYNSHQNNQLQSKDTYNNYTSPTSSPQKPIPKPDPLADLPPNDLSNQFLYKIHQIEKELTKLDQLINLVNKDMIDLTDHLKSTFSSFSTSMEKKWLTIMLEFIRSGKDLFSENLANWNDLKAFIDN</sequence>
<dbReference type="GO" id="GO:0005829">
    <property type="term" value="C:cytosol"/>
    <property type="evidence" value="ECO:0007669"/>
    <property type="project" value="GOC"/>
</dbReference>
<evidence type="ECO:0000256" key="6">
    <source>
        <dbReference type="ARBA" id="ARBA00023121"/>
    </source>
</evidence>
<dbReference type="InterPro" id="IPR001683">
    <property type="entry name" value="PX_dom"/>
</dbReference>
<organism evidence="10 11">
    <name type="scientific">Hyphopichia burtonii NRRL Y-1933</name>
    <dbReference type="NCBI Taxonomy" id="984485"/>
    <lineage>
        <taxon>Eukaryota</taxon>
        <taxon>Fungi</taxon>
        <taxon>Dikarya</taxon>
        <taxon>Ascomycota</taxon>
        <taxon>Saccharomycotina</taxon>
        <taxon>Pichiomycetes</taxon>
        <taxon>Debaryomycetaceae</taxon>
        <taxon>Hyphopichia</taxon>
    </lineage>
</organism>
<protein>
    <recommendedName>
        <fullName evidence="9">PX domain-containing protein</fullName>
    </recommendedName>
</protein>
<dbReference type="GO" id="GO:0035091">
    <property type="term" value="F:phosphatidylinositol binding"/>
    <property type="evidence" value="ECO:0007669"/>
    <property type="project" value="InterPro"/>
</dbReference>
<feature type="compositionally biased region" description="Polar residues" evidence="8">
    <location>
        <begin position="524"/>
        <end position="544"/>
    </location>
</feature>
<dbReference type="PANTHER" id="PTHR46979">
    <property type="entry name" value="SORTING NEXIN-41"/>
    <property type="match status" value="1"/>
</dbReference>
<reference evidence="11" key="1">
    <citation type="submission" date="2016-05" db="EMBL/GenBank/DDBJ databases">
        <title>Comparative genomics of biotechnologically important yeasts.</title>
        <authorList>
            <consortium name="DOE Joint Genome Institute"/>
            <person name="Riley R."/>
            <person name="Haridas S."/>
            <person name="Wolfe K.H."/>
            <person name="Lopes M.R."/>
            <person name="Hittinger C.T."/>
            <person name="Goker M."/>
            <person name="Salamov A."/>
            <person name="Wisecaver J."/>
            <person name="Long T.M."/>
            <person name="Aerts A.L."/>
            <person name="Barry K."/>
            <person name="Choi C."/>
            <person name="Clum A."/>
            <person name="Coughlan A.Y."/>
            <person name="Deshpande S."/>
            <person name="Douglass A.P."/>
            <person name="Hanson S.J."/>
            <person name="Klenk H.-P."/>
            <person name="Labutti K."/>
            <person name="Lapidus A."/>
            <person name="Lindquist E."/>
            <person name="Lipzen A."/>
            <person name="Meier-Kolthoff J.P."/>
            <person name="Ohm R.A."/>
            <person name="Otillar R.P."/>
            <person name="Pangilinan J."/>
            <person name="Peng Y."/>
            <person name="Rokas A."/>
            <person name="Rosa C.A."/>
            <person name="Scheuner C."/>
            <person name="Sibirny A.A."/>
            <person name="Slot J.C."/>
            <person name="Stielow J.B."/>
            <person name="Sun H."/>
            <person name="Kurtzman C.P."/>
            <person name="Blackwell M."/>
            <person name="Grigoriev I.V."/>
            <person name="Jeffries T.W."/>
        </authorList>
    </citation>
    <scope>NUCLEOTIDE SEQUENCE [LARGE SCALE GENOMIC DNA]</scope>
    <source>
        <strain evidence="11">NRRL Y-1933</strain>
    </source>
</reference>
<accession>A0A1E4RBS6</accession>
<dbReference type="SUPFAM" id="SSF64268">
    <property type="entry name" value="PX domain"/>
    <property type="match status" value="1"/>
</dbReference>
<dbReference type="InterPro" id="IPR036871">
    <property type="entry name" value="PX_dom_sf"/>
</dbReference>
<comment type="subcellular location">
    <subcellularLocation>
        <location evidence="1">Endosome membrane</location>
        <topology evidence="1">Peripheral membrane protein</topology>
    </subcellularLocation>
</comment>
<dbReference type="SMART" id="SM00312">
    <property type="entry name" value="PX"/>
    <property type="match status" value="1"/>
</dbReference>
<keyword evidence="6" id="KW-0446">Lipid-binding</keyword>
<gene>
    <name evidence="10" type="ORF">HYPBUDRAFT_159117</name>
</gene>
<dbReference type="GeneID" id="30996972"/>
<evidence type="ECO:0000313" key="10">
    <source>
        <dbReference type="EMBL" id="ODV64709.1"/>
    </source>
</evidence>
<keyword evidence="5" id="KW-0653">Protein transport</keyword>
<keyword evidence="7" id="KW-0472">Membrane</keyword>